<keyword evidence="2" id="KW-1185">Reference proteome</keyword>
<reference evidence="1 2" key="1">
    <citation type="submission" date="2014-06" db="EMBL/GenBank/DDBJ databases">
        <authorList>
            <consortium name="DOE Joint Genome Institute"/>
            <person name="Kuo A."/>
            <person name="Kohler A."/>
            <person name="Nagy L.G."/>
            <person name="Floudas D."/>
            <person name="Copeland A."/>
            <person name="Barry K.W."/>
            <person name="Cichocki N."/>
            <person name="Veneault-Fourrey C."/>
            <person name="LaButti K."/>
            <person name="Lindquist E.A."/>
            <person name="Lipzen A."/>
            <person name="Lundell T."/>
            <person name="Morin E."/>
            <person name="Murat C."/>
            <person name="Sun H."/>
            <person name="Tunlid A."/>
            <person name="Henrissat B."/>
            <person name="Grigoriev I.V."/>
            <person name="Hibbett D.S."/>
            <person name="Martin F."/>
            <person name="Nordberg H.P."/>
            <person name="Cantor M.N."/>
            <person name="Hua S.X."/>
        </authorList>
    </citation>
    <scope>NUCLEOTIDE SEQUENCE [LARGE SCALE GENOMIC DNA]</scope>
    <source>
        <strain evidence="1 2">ATCC 200175</strain>
    </source>
</reference>
<gene>
    <name evidence="1" type="ORF">PAXINDRAFT_120575</name>
</gene>
<dbReference type="Proteomes" id="UP000053647">
    <property type="component" value="Unassembled WGS sequence"/>
</dbReference>
<dbReference type="HOGENOM" id="CLU_101491_0_0_1"/>
<dbReference type="AlphaFoldDB" id="A0A0C9SY22"/>
<protein>
    <submittedName>
        <fullName evidence="1">Uncharacterized protein</fullName>
    </submittedName>
</protein>
<name>A0A0C9SY22_PAXIN</name>
<accession>A0A0C9SY22</accession>
<dbReference type="EMBL" id="KN819719">
    <property type="protein sequence ID" value="KIJ08025.1"/>
    <property type="molecule type" value="Genomic_DNA"/>
</dbReference>
<sequence>MRILFAHGGTSVQALNWRYRKVSTFGRGMIRRFHKNASAMKHLAARDFEDLLQCALPVFEGLLPAPHNKIVLDLLFDFATWHAYAKLRLHTEDTLAFFDKATITLSRSVRRFQRKTCAFYHTTELPQEHAVRGRRKAALAAKQGQAVPVSQPKHKTLNLTTYKYHALADYPSTIRQYGTTDSYSTQLVSVLCDGEFSSH</sequence>
<proteinExistence type="predicted"/>
<reference evidence="2" key="2">
    <citation type="submission" date="2015-01" db="EMBL/GenBank/DDBJ databases">
        <title>Evolutionary Origins and Diversification of the Mycorrhizal Mutualists.</title>
        <authorList>
            <consortium name="DOE Joint Genome Institute"/>
            <consortium name="Mycorrhizal Genomics Consortium"/>
            <person name="Kohler A."/>
            <person name="Kuo A."/>
            <person name="Nagy L.G."/>
            <person name="Floudas D."/>
            <person name="Copeland A."/>
            <person name="Barry K.W."/>
            <person name="Cichocki N."/>
            <person name="Veneault-Fourrey C."/>
            <person name="LaButti K."/>
            <person name="Lindquist E.A."/>
            <person name="Lipzen A."/>
            <person name="Lundell T."/>
            <person name="Morin E."/>
            <person name="Murat C."/>
            <person name="Riley R."/>
            <person name="Ohm R."/>
            <person name="Sun H."/>
            <person name="Tunlid A."/>
            <person name="Henrissat B."/>
            <person name="Grigoriev I.V."/>
            <person name="Hibbett D.S."/>
            <person name="Martin F."/>
        </authorList>
    </citation>
    <scope>NUCLEOTIDE SEQUENCE [LARGE SCALE GENOMIC DNA]</scope>
    <source>
        <strain evidence="2">ATCC 200175</strain>
    </source>
</reference>
<dbReference type="OrthoDB" id="3269417at2759"/>
<evidence type="ECO:0000313" key="1">
    <source>
        <dbReference type="EMBL" id="KIJ08025.1"/>
    </source>
</evidence>
<organism evidence="1 2">
    <name type="scientific">Paxillus involutus ATCC 200175</name>
    <dbReference type="NCBI Taxonomy" id="664439"/>
    <lineage>
        <taxon>Eukaryota</taxon>
        <taxon>Fungi</taxon>
        <taxon>Dikarya</taxon>
        <taxon>Basidiomycota</taxon>
        <taxon>Agaricomycotina</taxon>
        <taxon>Agaricomycetes</taxon>
        <taxon>Agaricomycetidae</taxon>
        <taxon>Boletales</taxon>
        <taxon>Paxilineae</taxon>
        <taxon>Paxillaceae</taxon>
        <taxon>Paxillus</taxon>
    </lineage>
</organism>
<evidence type="ECO:0000313" key="2">
    <source>
        <dbReference type="Proteomes" id="UP000053647"/>
    </source>
</evidence>